<evidence type="ECO:0000313" key="2">
    <source>
        <dbReference type="EMBL" id="PMD33287.1"/>
    </source>
</evidence>
<evidence type="ECO:0000256" key="1">
    <source>
        <dbReference type="SAM" id="Phobius"/>
    </source>
</evidence>
<protein>
    <submittedName>
        <fullName evidence="2">Uncharacterized protein</fullName>
    </submittedName>
</protein>
<evidence type="ECO:0000313" key="3">
    <source>
        <dbReference type="Proteomes" id="UP000235786"/>
    </source>
</evidence>
<dbReference type="AlphaFoldDB" id="A0A2J6R434"/>
<keyword evidence="1" id="KW-0472">Membrane</keyword>
<dbReference type="Proteomes" id="UP000235786">
    <property type="component" value="Unassembled WGS sequence"/>
</dbReference>
<dbReference type="EMBL" id="KZ613956">
    <property type="protein sequence ID" value="PMD33287.1"/>
    <property type="molecule type" value="Genomic_DNA"/>
</dbReference>
<keyword evidence="1" id="KW-0812">Transmembrane</keyword>
<feature type="transmembrane region" description="Helical" evidence="1">
    <location>
        <begin position="25"/>
        <end position="44"/>
    </location>
</feature>
<sequence>MSKTNPRQIKIVLMEGEYTHGEHRLLWMTLLATIACAVLIGAWICRVQESGSSQQVTNGLPDLQPVAGPARIYILFQTAVSISAFSPDLLSASWISSLKSNTSNAEDLNKIEVKHNVIKAAIGTITGDMDQHKHDRFYGECPNHPNLEFYARFCSLKETPIFLLEKDPKEKNKKYPWEEVQA</sequence>
<keyword evidence="1" id="KW-1133">Transmembrane helix</keyword>
<name>A0A2J6R434_HYAVF</name>
<accession>A0A2J6R434</accession>
<proteinExistence type="predicted"/>
<reference evidence="2 3" key="1">
    <citation type="submission" date="2016-04" db="EMBL/GenBank/DDBJ databases">
        <title>A degradative enzymes factory behind the ericoid mycorrhizal symbiosis.</title>
        <authorList>
            <consortium name="DOE Joint Genome Institute"/>
            <person name="Martino E."/>
            <person name="Morin E."/>
            <person name="Grelet G."/>
            <person name="Kuo A."/>
            <person name="Kohler A."/>
            <person name="Daghino S."/>
            <person name="Barry K."/>
            <person name="Choi C."/>
            <person name="Cichocki N."/>
            <person name="Clum A."/>
            <person name="Copeland A."/>
            <person name="Hainaut M."/>
            <person name="Haridas S."/>
            <person name="Labutti K."/>
            <person name="Lindquist E."/>
            <person name="Lipzen A."/>
            <person name="Khouja H.-R."/>
            <person name="Murat C."/>
            <person name="Ohm R."/>
            <person name="Olson A."/>
            <person name="Spatafora J."/>
            <person name="Veneault-Fourrey C."/>
            <person name="Henrissat B."/>
            <person name="Grigoriev I."/>
            <person name="Martin F."/>
            <person name="Perotto S."/>
        </authorList>
    </citation>
    <scope>NUCLEOTIDE SEQUENCE [LARGE SCALE GENOMIC DNA]</scope>
    <source>
        <strain evidence="2 3">F</strain>
    </source>
</reference>
<gene>
    <name evidence="2" type="ORF">L207DRAFT_589653</name>
</gene>
<keyword evidence="3" id="KW-1185">Reference proteome</keyword>
<organism evidence="2 3">
    <name type="scientific">Hyaloscypha variabilis (strain UAMH 11265 / GT02V1 / F)</name>
    <name type="common">Meliniomyces variabilis</name>
    <dbReference type="NCBI Taxonomy" id="1149755"/>
    <lineage>
        <taxon>Eukaryota</taxon>
        <taxon>Fungi</taxon>
        <taxon>Dikarya</taxon>
        <taxon>Ascomycota</taxon>
        <taxon>Pezizomycotina</taxon>
        <taxon>Leotiomycetes</taxon>
        <taxon>Helotiales</taxon>
        <taxon>Hyaloscyphaceae</taxon>
        <taxon>Hyaloscypha</taxon>
        <taxon>Hyaloscypha variabilis</taxon>
    </lineage>
</organism>